<sequence>MELLKRRRAEVRRTLKACRAALSPIRRLPPEILGLIFSEGVGTTYFFGDISEVQPPVTQHAPWLFTRVCRHWSAVALATPSLWALMFVDLDRMGVRGAIPLTKLYIERSRNVPLTLKIFHERGVEPHPVLDVLLSSSAQWRVADLYMTPPVLQQITRVQNGFPILRTLRISVDFAMDDDFPDVSSLDQVFWDVFSTTPELRHVQAHSWAISGFIRPPFTLPWHQLTVLSTTTTSNIEALAVLEKLLNINKCTIAFSENLILIRDHGTVHLPYLRALALQIEDEDGVVIYEKHTSILDFLETPSLTSLVLFSTADEEAVLGLITRSNCASSLTSLHLHSHTIYPDLALRLTTKLPCLTFLELGDFDGKLSPDFPLPLPDFVHHFSQQWLKTQKANDGRQTLSLRVRDRALEAKDAQRITVRYRRLERDRLFIKVLSAIVYPSIITEHFEY</sequence>
<reference evidence="1 2" key="1">
    <citation type="journal article" date="2024" name="J Genomics">
        <title>Draft genome sequencing and assembly of Favolaschia claudopus CIRM-BRFM 2984 isolated from oak limbs.</title>
        <authorList>
            <person name="Navarro D."/>
            <person name="Drula E."/>
            <person name="Chaduli D."/>
            <person name="Cazenave R."/>
            <person name="Ahrendt S."/>
            <person name="Wang J."/>
            <person name="Lipzen A."/>
            <person name="Daum C."/>
            <person name="Barry K."/>
            <person name="Grigoriev I.V."/>
            <person name="Favel A."/>
            <person name="Rosso M.N."/>
            <person name="Martin F."/>
        </authorList>
    </citation>
    <scope>NUCLEOTIDE SEQUENCE [LARGE SCALE GENOMIC DNA]</scope>
    <source>
        <strain evidence="1 2">CIRM-BRFM 2984</strain>
    </source>
</reference>
<accession>A0AAW0CHC7</accession>
<dbReference type="SUPFAM" id="SSF52047">
    <property type="entry name" value="RNI-like"/>
    <property type="match status" value="1"/>
</dbReference>
<proteinExistence type="predicted"/>
<gene>
    <name evidence="1" type="ORF">R3P38DRAFT_2516061</name>
</gene>
<name>A0AAW0CHC7_9AGAR</name>
<protein>
    <submittedName>
        <fullName evidence="1">F-box domain-containing protein</fullName>
    </submittedName>
</protein>
<dbReference type="AlphaFoldDB" id="A0AAW0CHC7"/>
<organism evidence="1 2">
    <name type="scientific">Favolaschia claudopus</name>
    <dbReference type="NCBI Taxonomy" id="2862362"/>
    <lineage>
        <taxon>Eukaryota</taxon>
        <taxon>Fungi</taxon>
        <taxon>Dikarya</taxon>
        <taxon>Basidiomycota</taxon>
        <taxon>Agaricomycotina</taxon>
        <taxon>Agaricomycetes</taxon>
        <taxon>Agaricomycetidae</taxon>
        <taxon>Agaricales</taxon>
        <taxon>Marasmiineae</taxon>
        <taxon>Mycenaceae</taxon>
        <taxon>Favolaschia</taxon>
    </lineage>
</organism>
<evidence type="ECO:0000313" key="2">
    <source>
        <dbReference type="Proteomes" id="UP001362999"/>
    </source>
</evidence>
<evidence type="ECO:0000313" key="1">
    <source>
        <dbReference type="EMBL" id="KAK7038296.1"/>
    </source>
</evidence>
<keyword evidence="2" id="KW-1185">Reference proteome</keyword>
<dbReference type="Proteomes" id="UP001362999">
    <property type="component" value="Unassembled WGS sequence"/>
</dbReference>
<comment type="caution">
    <text evidence="1">The sequence shown here is derived from an EMBL/GenBank/DDBJ whole genome shotgun (WGS) entry which is preliminary data.</text>
</comment>
<dbReference type="EMBL" id="JAWWNJ010000017">
    <property type="protein sequence ID" value="KAK7038296.1"/>
    <property type="molecule type" value="Genomic_DNA"/>
</dbReference>